<dbReference type="Proteomes" id="UP000289738">
    <property type="component" value="Chromosome A02"/>
</dbReference>
<protein>
    <recommendedName>
        <fullName evidence="3">Aminotransferase-like plant mobile domain-containing protein</fullName>
    </recommendedName>
</protein>
<dbReference type="InterPro" id="IPR044824">
    <property type="entry name" value="MAIN-like"/>
</dbReference>
<name>A0A445EB00_ARAHY</name>
<accession>A0A445EB00</accession>
<sequence length="154" mass="18025">MPYLQMAELYHIVRLDDYWLRLNAPLVSAFVEDSNVAYKLVLPTDGDYVSGCLTDFERYIEGGRLAWTWFEELLSVLPPANYIDKFIMSCTWIELSQDADEEIVRRYARAYIMMLLSTHHVGNKSGTHLHIQRLPYVARLENMGRYNWRSTALV</sequence>
<evidence type="ECO:0000313" key="2">
    <source>
        <dbReference type="Proteomes" id="UP000289738"/>
    </source>
</evidence>
<dbReference type="GO" id="GO:0010073">
    <property type="term" value="P:meristem maintenance"/>
    <property type="evidence" value="ECO:0007669"/>
    <property type="project" value="InterPro"/>
</dbReference>
<dbReference type="EMBL" id="SDMP01000002">
    <property type="protein sequence ID" value="RYR72493.1"/>
    <property type="molecule type" value="Genomic_DNA"/>
</dbReference>
<organism evidence="1 2">
    <name type="scientific">Arachis hypogaea</name>
    <name type="common">Peanut</name>
    <dbReference type="NCBI Taxonomy" id="3818"/>
    <lineage>
        <taxon>Eukaryota</taxon>
        <taxon>Viridiplantae</taxon>
        <taxon>Streptophyta</taxon>
        <taxon>Embryophyta</taxon>
        <taxon>Tracheophyta</taxon>
        <taxon>Spermatophyta</taxon>
        <taxon>Magnoliopsida</taxon>
        <taxon>eudicotyledons</taxon>
        <taxon>Gunneridae</taxon>
        <taxon>Pentapetalae</taxon>
        <taxon>rosids</taxon>
        <taxon>fabids</taxon>
        <taxon>Fabales</taxon>
        <taxon>Fabaceae</taxon>
        <taxon>Papilionoideae</taxon>
        <taxon>50 kb inversion clade</taxon>
        <taxon>dalbergioids sensu lato</taxon>
        <taxon>Dalbergieae</taxon>
        <taxon>Pterocarpus clade</taxon>
        <taxon>Arachis</taxon>
    </lineage>
</organism>
<evidence type="ECO:0000313" key="1">
    <source>
        <dbReference type="EMBL" id="RYR72493.1"/>
    </source>
</evidence>
<dbReference type="PANTHER" id="PTHR46033:SF8">
    <property type="entry name" value="PROTEIN MAINTENANCE OF MERISTEMS-LIKE"/>
    <property type="match status" value="1"/>
</dbReference>
<dbReference type="AlphaFoldDB" id="A0A445EB00"/>
<gene>
    <name evidence="1" type="ORF">Ahy_A02g006718</name>
</gene>
<proteinExistence type="predicted"/>
<keyword evidence="2" id="KW-1185">Reference proteome</keyword>
<evidence type="ECO:0008006" key="3">
    <source>
        <dbReference type="Google" id="ProtNLM"/>
    </source>
</evidence>
<reference evidence="1 2" key="1">
    <citation type="submission" date="2019-01" db="EMBL/GenBank/DDBJ databases">
        <title>Sequencing of cultivated peanut Arachis hypogaea provides insights into genome evolution and oil improvement.</title>
        <authorList>
            <person name="Chen X."/>
        </authorList>
    </citation>
    <scope>NUCLEOTIDE SEQUENCE [LARGE SCALE GENOMIC DNA]</scope>
    <source>
        <strain evidence="2">cv. Fuhuasheng</strain>
        <tissue evidence="1">Leaves</tissue>
    </source>
</reference>
<dbReference type="PANTHER" id="PTHR46033">
    <property type="entry name" value="PROTEIN MAIN-LIKE 2"/>
    <property type="match status" value="1"/>
</dbReference>
<comment type="caution">
    <text evidence="1">The sequence shown here is derived from an EMBL/GenBank/DDBJ whole genome shotgun (WGS) entry which is preliminary data.</text>
</comment>